<evidence type="ECO:0008006" key="3">
    <source>
        <dbReference type="Google" id="ProtNLM"/>
    </source>
</evidence>
<dbReference type="RefSeq" id="WP_213368341.1">
    <property type="nucleotide sequence ID" value="NZ_BSFJ01000035.1"/>
</dbReference>
<proteinExistence type="predicted"/>
<name>A0A9W6JAG5_9HYPH</name>
<accession>A0A9W6JAG5</accession>
<keyword evidence="2" id="KW-1185">Reference proteome</keyword>
<sequence length="165" mass="18193">MTGIKAHKDPAMPPPLTVAEGPEWVEALTLLAPDMAHTLLAATRTLYPHDGLPERVYRRVILHFDRMAAMSPAAAQSLAEFVDRVDAAMPLPFRDLSESYRVAVLTSLEESAAFRLVQRSAVRFLYDDVEVWQAFGYEGASVHLGGYAARGFNDLDWLPEPPAGV</sequence>
<comment type="caution">
    <text evidence="1">The sequence shown here is derived from an EMBL/GenBank/DDBJ whole genome shotgun (WGS) entry which is preliminary data.</text>
</comment>
<organism evidence="1 2">
    <name type="scientific">Ancylobacter dichloromethanicus</name>
    <dbReference type="NCBI Taxonomy" id="518825"/>
    <lineage>
        <taxon>Bacteria</taxon>
        <taxon>Pseudomonadati</taxon>
        <taxon>Pseudomonadota</taxon>
        <taxon>Alphaproteobacteria</taxon>
        <taxon>Hyphomicrobiales</taxon>
        <taxon>Xanthobacteraceae</taxon>
        <taxon>Ancylobacter</taxon>
    </lineage>
</organism>
<evidence type="ECO:0000313" key="2">
    <source>
        <dbReference type="Proteomes" id="UP001143370"/>
    </source>
</evidence>
<dbReference type="AlphaFoldDB" id="A0A9W6JAG5"/>
<dbReference type="EMBL" id="BSFJ01000035">
    <property type="protein sequence ID" value="GLK73921.1"/>
    <property type="molecule type" value="Genomic_DNA"/>
</dbReference>
<reference evidence="1" key="1">
    <citation type="journal article" date="2014" name="Int. J. Syst. Evol. Microbiol.">
        <title>Complete genome sequence of Corynebacterium casei LMG S-19264T (=DSM 44701T), isolated from a smear-ripened cheese.</title>
        <authorList>
            <consortium name="US DOE Joint Genome Institute (JGI-PGF)"/>
            <person name="Walter F."/>
            <person name="Albersmeier A."/>
            <person name="Kalinowski J."/>
            <person name="Ruckert C."/>
        </authorList>
    </citation>
    <scope>NUCLEOTIDE SEQUENCE</scope>
    <source>
        <strain evidence="1">VKM B-2484</strain>
    </source>
</reference>
<protein>
    <recommendedName>
        <fullName evidence="3">Gluconate 2-dehydrogenase subunit 3</fullName>
    </recommendedName>
</protein>
<reference evidence="1" key="2">
    <citation type="submission" date="2023-01" db="EMBL/GenBank/DDBJ databases">
        <authorList>
            <person name="Sun Q."/>
            <person name="Evtushenko L."/>
        </authorList>
    </citation>
    <scope>NUCLEOTIDE SEQUENCE</scope>
    <source>
        <strain evidence="1">VKM B-2484</strain>
    </source>
</reference>
<gene>
    <name evidence="1" type="ORF">GCM10017643_40390</name>
</gene>
<dbReference type="Proteomes" id="UP001143370">
    <property type="component" value="Unassembled WGS sequence"/>
</dbReference>
<evidence type="ECO:0000313" key="1">
    <source>
        <dbReference type="EMBL" id="GLK73921.1"/>
    </source>
</evidence>